<evidence type="ECO:0000256" key="1">
    <source>
        <dbReference type="SAM" id="Phobius"/>
    </source>
</evidence>
<keyword evidence="1" id="KW-0472">Membrane</keyword>
<gene>
    <name evidence="2" type="ORF">LAFE_0E14686G</name>
</gene>
<protein>
    <submittedName>
        <fullName evidence="2">LAFE_0E14686g1_1</fullName>
    </submittedName>
</protein>
<dbReference type="AlphaFoldDB" id="A0A1G4ME57"/>
<name>A0A1G4ME57_LACFM</name>
<accession>A0A1G4ME57</accession>
<evidence type="ECO:0000313" key="2">
    <source>
        <dbReference type="EMBL" id="SCW02123.1"/>
    </source>
</evidence>
<sequence length="155" mass="17322">MGPPHRRLCMVQLATVSPGFVAILGNSQHDSRAAPRETWGEPHYVQGTGPGGCKERAAAGCRCGRGGKLGTLQLHNHMIWRRLLGFPLLKWWGGRARMSRYIGGWLWRVFIFAEFFTPVINTEILYLHTSGSVVTSTAGNRLPPYIVRKSKSTKY</sequence>
<evidence type="ECO:0000313" key="3">
    <source>
        <dbReference type="Proteomes" id="UP000190831"/>
    </source>
</evidence>
<organism evidence="2 3">
    <name type="scientific">Lachancea fermentati</name>
    <name type="common">Zygosaccharomyces fermentati</name>
    <dbReference type="NCBI Taxonomy" id="4955"/>
    <lineage>
        <taxon>Eukaryota</taxon>
        <taxon>Fungi</taxon>
        <taxon>Dikarya</taxon>
        <taxon>Ascomycota</taxon>
        <taxon>Saccharomycotina</taxon>
        <taxon>Saccharomycetes</taxon>
        <taxon>Saccharomycetales</taxon>
        <taxon>Saccharomycetaceae</taxon>
        <taxon>Lachancea</taxon>
    </lineage>
</organism>
<keyword evidence="3" id="KW-1185">Reference proteome</keyword>
<dbReference type="Proteomes" id="UP000190831">
    <property type="component" value="Chromosome E"/>
</dbReference>
<feature type="transmembrane region" description="Helical" evidence="1">
    <location>
        <begin position="105"/>
        <end position="127"/>
    </location>
</feature>
<dbReference type="EMBL" id="LT598488">
    <property type="protein sequence ID" value="SCW02123.1"/>
    <property type="molecule type" value="Genomic_DNA"/>
</dbReference>
<reference evidence="3" key="1">
    <citation type="submission" date="2016-03" db="EMBL/GenBank/DDBJ databases">
        <authorList>
            <person name="Devillers H."/>
        </authorList>
    </citation>
    <scope>NUCLEOTIDE SEQUENCE [LARGE SCALE GENOMIC DNA]</scope>
</reference>
<keyword evidence="1" id="KW-1133">Transmembrane helix</keyword>
<proteinExistence type="predicted"/>
<keyword evidence="1" id="KW-0812">Transmembrane</keyword>